<dbReference type="STRING" id="63057.A0A2P5FPH9"/>
<reference evidence="4" key="1">
    <citation type="submission" date="2016-06" db="EMBL/GenBank/DDBJ databases">
        <title>Parallel loss of symbiosis genes in relatives of nitrogen-fixing non-legume Parasponia.</title>
        <authorList>
            <person name="Van Velzen R."/>
            <person name="Holmer R."/>
            <person name="Bu F."/>
            <person name="Rutten L."/>
            <person name="Van Zeijl A."/>
            <person name="Liu W."/>
            <person name="Santuari L."/>
            <person name="Cao Q."/>
            <person name="Sharma T."/>
            <person name="Shen D."/>
            <person name="Roswanjaya Y."/>
            <person name="Wardhani T."/>
            <person name="Kalhor M.S."/>
            <person name="Jansen J."/>
            <person name="Van den Hoogen J."/>
            <person name="Gungor B."/>
            <person name="Hartog M."/>
            <person name="Hontelez J."/>
            <person name="Verver J."/>
            <person name="Yang W.-C."/>
            <person name="Schijlen E."/>
            <person name="Repin R."/>
            <person name="Schilthuizen M."/>
            <person name="Schranz E."/>
            <person name="Heidstra R."/>
            <person name="Miyata K."/>
            <person name="Fedorova E."/>
            <person name="Kohlen W."/>
            <person name="Bisseling T."/>
            <person name="Smit S."/>
            <person name="Geurts R."/>
        </authorList>
    </citation>
    <scope>NUCLEOTIDE SEQUENCE [LARGE SCALE GENOMIC DNA]</scope>
    <source>
        <strain evidence="4">cv. RG33-2</strain>
    </source>
</reference>
<evidence type="ECO:0000256" key="1">
    <source>
        <dbReference type="ARBA" id="ARBA00022722"/>
    </source>
</evidence>
<keyword evidence="1" id="KW-0540">Nuclease</keyword>
<name>A0A2P5FPH9_TREOI</name>
<evidence type="ECO:0000313" key="4">
    <source>
        <dbReference type="Proteomes" id="UP000237000"/>
    </source>
</evidence>
<comment type="caution">
    <text evidence="3">The sequence shown here is derived from an EMBL/GenBank/DDBJ whole genome shotgun (WGS) entry which is preliminary data.</text>
</comment>
<organism evidence="3 4">
    <name type="scientific">Trema orientale</name>
    <name type="common">Charcoal tree</name>
    <name type="synonym">Celtis orientalis</name>
    <dbReference type="NCBI Taxonomy" id="63057"/>
    <lineage>
        <taxon>Eukaryota</taxon>
        <taxon>Viridiplantae</taxon>
        <taxon>Streptophyta</taxon>
        <taxon>Embryophyta</taxon>
        <taxon>Tracheophyta</taxon>
        <taxon>Spermatophyta</taxon>
        <taxon>Magnoliopsida</taxon>
        <taxon>eudicotyledons</taxon>
        <taxon>Gunneridae</taxon>
        <taxon>Pentapetalae</taxon>
        <taxon>rosids</taxon>
        <taxon>fabids</taxon>
        <taxon>Rosales</taxon>
        <taxon>Cannabaceae</taxon>
        <taxon>Trema</taxon>
    </lineage>
</organism>
<evidence type="ECO:0000313" key="3">
    <source>
        <dbReference type="EMBL" id="PON99712.1"/>
    </source>
</evidence>
<dbReference type="PANTHER" id="PTHR12801">
    <property type="entry name" value="RNA EXONUCLEASE REXO1 / RECO3 FAMILY MEMBER-RELATED"/>
    <property type="match status" value="1"/>
</dbReference>
<dbReference type="InterPro" id="IPR047021">
    <property type="entry name" value="REXO1/3/4-like"/>
</dbReference>
<protein>
    <submittedName>
        <fullName evidence="3">Uncharacterized protein</fullName>
    </submittedName>
</protein>
<accession>A0A2P5FPH9</accession>
<keyword evidence="4" id="KW-1185">Reference proteome</keyword>
<dbReference type="GO" id="GO:0004527">
    <property type="term" value="F:exonuclease activity"/>
    <property type="evidence" value="ECO:0007669"/>
    <property type="project" value="InterPro"/>
</dbReference>
<dbReference type="PANTHER" id="PTHR12801:SF157">
    <property type="entry name" value="SMALL RNA DEGRADING NUCLEASE 5"/>
    <property type="match status" value="1"/>
</dbReference>
<dbReference type="AlphaFoldDB" id="A0A2P5FPH9"/>
<dbReference type="EMBL" id="JXTC01000017">
    <property type="protein sequence ID" value="PON99712.1"/>
    <property type="molecule type" value="Genomic_DNA"/>
</dbReference>
<sequence>MPSTEHKSEALASDGDCSNDANDKCSNFFDIYGPQGKADIVFKVPETTSTLNLQDVQGLVTWVLAEGFMPTWVFIKNKPLIPKVVMLYIPGLDAALYLSHSKKLRSLKEFFGKPRAVLALSCISDGMQTVDALLTCKLKRKRDQSHSFLGKSNSASEQEKCCSETDKQSFVELKKDIPFPITYYTLTEKEMEDNGYCLNQPGA</sequence>
<dbReference type="Proteomes" id="UP000237000">
    <property type="component" value="Unassembled WGS sequence"/>
</dbReference>
<dbReference type="GO" id="GO:0005634">
    <property type="term" value="C:nucleus"/>
    <property type="evidence" value="ECO:0007669"/>
    <property type="project" value="TreeGrafter"/>
</dbReference>
<dbReference type="InParanoid" id="A0A2P5FPH9"/>
<keyword evidence="2" id="KW-0378">Hydrolase</keyword>
<gene>
    <name evidence="3" type="ORF">TorRG33x02_044770</name>
</gene>
<evidence type="ECO:0000256" key="2">
    <source>
        <dbReference type="ARBA" id="ARBA00022801"/>
    </source>
</evidence>
<proteinExistence type="predicted"/>
<dbReference type="OrthoDB" id="206335at2759"/>